<dbReference type="AlphaFoldDB" id="A0A0R3NHZ5"/>
<dbReference type="OrthoDB" id="9815163at2"/>
<dbReference type="PANTHER" id="PTHR34310">
    <property type="entry name" value="DUF427 DOMAIN PROTEIN (AFU_ORTHOLOGUE AFUA_3G02220)"/>
    <property type="match status" value="1"/>
</dbReference>
<comment type="caution">
    <text evidence="2">The sequence shown here is derived from an EMBL/GenBank/DDBJ whole genome shotgun (WGS) entry which is preliminary data.</text>
</comment>
<dbReference type="Pfam" id="PF04248">
    <property type="entry name" value="NTP_transf_9"/>
    <property type="match status" value="1"/>
</dbReference>
<name>A0A0R3NHZ5_9BRAD</name>
<dbReference type="EMBL" id="LLYA01000031">
    <property type="protein sequence ID" value="KRR29398.1"/>
    <property type="molecule type" value="Genomic_DNA"/>
</dbReference>
<dbReference type="RefSeq" id="WP_057842124.1">
    <property type="nucleotide sequence ID" value="NZ_LLYA01000031.1"/>
</dbReference>
<accession>A0A0R3NHZ5</accession>
<keyword evidence="3" id="KW-1185">Reference proteome</keyword>
<dbReference type="PANTHER" id="PTHR34310:SF5">
    <property type="entry name" value="DUF427 DOMAIN PROTEIN (AFU_ORTHOLOGUE AFUA_3G02220)"/>
    <property type="match status" value="1"/>
</dbReference>
<dbReference type="Proteomes" id="UP000052023">
    <property type="component" value="Unassembled WGS sequence"/>
</dbReference>
<evidence type="ECO:0000259" key="1">
    <source>
        <dbReference type="Pfam" id="PF04248"/>
    </source>
</evidence>
<organism evidence="2 3">
    <name type="scientific">Bradyrhizobium retamae</name>
    <dbReference type="NCBI Taxonomy" id="1300035"/>
    <lineage>
        <taxon>Bacteria</taxon>
        <taxon>Pseudomonadati</taxon>
        <taxon>Pseudomonadota</taxon>
        <taxon>Alphaproteobacteria</taxon>
        <taxon>Hyphomicrobiales</taxon>
        <taxon>Nitrobacteraceae</taxon>
        <taxon>Bradyrhizobium</taxon>
    </lineage>
</organism>
<evidence type="ECO:0000313" key="2">
    <source>
        <dbReference type="EMBL" id="KRR29398.1"/>
    </source>
</evidence>
<dbReference type="InterPro" id="IPR007361">
    <property type="entry name" value="DUF427"/>
</dbReference>
<protein>
    <recommendedName>
        <fullName evidence="1">DUF427 domain-containing protein</fullName>
    </recommendedName>
</protein>
<proteinExistence type="predicted"/>
<feature type="domain" description="DUF427" evidence="1">
    <location>
        <begin position="4"/>
        <end position="88"/>
    </location>
</feature>
<evidence type="ECO:0000313" key="3">
    <source>
        <dbReference type="Proteomes" id="UP000052023"/>
    </source>
</evidence>
<gene>
    <name evidence="2" type="ORF">CQ13_38690</name>
</gene>
<dbReference type="InterPro" id="IPR038694">
    <property type="entry name" value="DUF427_sf"/>
</dbReference>
<sequence>MAVATWNGTVIAESEKTVVVEGNHYFPPESVNTQYLKPSTTTSQCPWKGLANYCSLIVDGKINEDAAWYYAKPSDAAAAIKGYIAFWKGVDVR</sequence>
<reference evidence="2 3" key="1">
    <citation type="submission" date="2014-03" db="EMBL/GenBank/DDBJ databases">
        <title>Bradyrhizobium valentinum sp. nov., isolated from effective nodules of Lupinus mariae-josephae, a lupine endemic of basic-lime soils in Eastern Spain.</title>
        <authorList>
            <person name="Duran D."/>
            <person name="Rey L."/>
            <person name="Navarro A."/>
            <person name="Busquets A."/>
            <person name="Imperial J."/>
            <person name="Ruiz-Argueso T."/>
        </authorList>
    </citation>
    <scope>NUCLEOTIDE SEQUENCE [LARGE SCALE GENOMIC DNA]</scope>
    <source>
        <strain evidence="2 3">Ro19</strain>
    </source>
</reference>
<dbReference type="Gene3D" id="2.170.150.40">
    <property type="entry name" value="Domain of unknown function (DUF427)"/>
    <property type="match status" value="1"/>
</dbReference>